<sequence>MNPENSRSHMMNFTHQHIKSIFILCLVLVLGACKEDPARHLNLGNWYLNKGLIDEAIVEYREVARTYSGNESELTREEFGILGKAHFKLAIAYTKKGWWEYALNEARTSFEVQPNKDSHDLVQLIEQKLALRVDS</sequence>
<evidence type="ECO:0008006" key="2">
    <source>
        <dbReference type="Google" id="ProtNLM"/>
    </source>
</evidence>
<protein>
    <recommendedName>
        <fullName evidence="2">Tetratricopeptide repeat protein</fullName>
    </recommendedName>
</protein>
<evidence type="ECO:0000313" key="1">
    <source>
        <dbReference type="EMBL" id="SUZ68727.1"/>
    </source>
</evidence>
<accession>A0A381PRL8</accession>
<dbReference type="PROSITE" id="PS51257">
    <property type="entry name" value="PROKAR_LIPOPROTEIN"/>
    <property type="match status" value="1"/>
</dbReference>
<dbReference type="InterPro" id="IPR011990">
    <property type="entry name" value="TPR-like_helical_dom_sf"/>
</dbReference>
<proteinExistence type="predicted"/>
<organism evidence="1">
    <name type="scientific">marine metagenome</name>
    <dbReference type="NCBI Taxonomy" id="408172"/>
    <lineage>
        <taxon>unclassified sequences</taxon>
        <taxon>metagenomes</taxon>
        <taxon>ecological metagenomes</taxon>
    </lineage>
</organism>
<dbReference type="SUPFAM" id="SSF48452">
    <property type="entry name" value="TPR-like"/>
    <property type="match status" value="1"/>
</dbReference>
<name>A0A381PRL8_9ZZZZ</name>
<reference evidence="1" key="1">
    <citation type="submission" date="2018-05" db="EMBL/GenBank/DDBJ databases">
        <authorList>
            <person name="Lanie J.A."/>
            <person name="Ng W.-L."/>
            <person name="Kazmierczak K.M."/>
            <person name="Andrzejewski T.M."/>
            <person name="Davidsen T.M."/>
            <person name="Wayne K.J."/>
            <person name="Tettelin H."/>
            <person name="Glass J.I."/>
            <person name="Rusch D."/>
            <person name="Podicherti R."/>
            <person name="Tsui H.-C.T."/>
            <person name="Winkler M.E."/>
        </authorList>
    </citation>
    <scope>NUCLEOTIDE SEQUENCE</scope>
</reference>
<dbReference type="Gene3D" id="1.25.40.10">
    <property type="entry name" value="Tetratricopeptide repeat domain"/>
    <property type="match status" value="1"/>
</dbReference>
<dbReference type="EMBL" id="UINC01001041">
    <property type="protein sequence ID" value="SUZ68727.1"/>
    <property type="molecule type" value="Genomic_DNA"/>
</dbReference>
<dbReference type="AlphaFoldDB" id="A0A381PRL8"/>
<gene>
    <name evidence="1" type="ORF">METZ01_LOCUS21581</name>
</gene>